<evidence type="ECO:0000313" key="7">
    <source>
        <dbReference type="Proteomes" id="UP000053237"/>
    </source>
</evidence>
<proteinExistence type="inferred from homology"/>
<dbReference type="OrthoDB" id="63199at2759"/>
<evidence type="ECO:0000256" key="4">
    <source>
        <dbReference type="SAM" id="SignalP"/>
    </source>
</evidence>
<evidence type="ECO:0000259" key="5">
    <source>
        <dbReference type="Pfam" id="PF02275"/>
    </source>
</evidence>
<protein>
    <recommendedName>
        <fullName evidence="5">Choloylglycine hydrolase/NAAA C-terminal domain-containing protein</fullName>
    </recommendedName>
</protein>
<comment type="caution">
    <text evidence="6">The sequence shown here is derived from an EMBL/GenBank/DDBJ whole genome shotgun (WGS) entry which is preliminary data.</text>
</comment>
<feature type="domain" description="Choloylglycine hydrolase/NAAA C-terminal" evidence="5">
    <location>
        <begin position="21"/>
        <end position="331"/>
    </location>
</feature>
<evidence type="ECO:0000313" key="6">
    <source>
        <dbReference type="EMBL" id="CCI11332.1"/>
    </source>
</evidence>
<name>A0A024FWM2_9STRA</name>
<feature type="transmembrane region" description="Helical" evidence="3">
    <location>
        <begin position="402"/>
        <end position="422"/>
    </location>
</feature>
<dbReference type="AlphaFoldDB" id="A0A024FWM2"/>
<dbReference type="InterPro" id="IPR052193">
    <property type="entry name" value="Peptidase_C59"/>
</dbReference>
<keyword evidence="3" id="KW-0812">Transmembrane</keyword>
<evidence type="ECO:0000256" key="2">
    <source>
        <dbReference type="ARBA" id="ARBA00022801"/>
    </source>
</evidence>
<accession>A0A024FWM2</accession>
<feature type="chain" id="PRO_5001531951" description="Choloylglycine hydrolase/NAAA C-terminal domain-containing protein" evidence="4">
    <location>
        <begin position="21"/>
        <end position="435"/>
    </location>
</feature>
<dbReference type="EMBL" id="CAIX01000945">
    <property type="protein sequence ID" value="CCI11332.1"/>
    <property type="molecule type" value="Genomic_DNA"/>
</dbReference>
<dbReference type="PANTHER" id="PTHR35527:SF2">
    <property type="entry name" value="HYDROLASE"/>
    <property type="match status" value="1"/>
</dbReference>
<dbReference type="InterPro" id="IPR029055">
    <property type="entry name" value="Ntn_hydrolases_N"/>
</dbReference>
<reference evidence="6 7" key="1">
    <citation type="submission" date="2012-05" db="EMBL/GenBank/DDBJ databases">
        <title>Recombination and specialization in a pathogen metapopulation.</title>
        <authorList>
            <person name="Gardiner A."/>
            <person name="Kemen E."/>
            <person name="Schultz-Larsen T."/>
            <person name="MacLean D."/>
            <person name="Van Oosterhout C."/>
            <person name="Jones J.D.G."/>
        </authorList>
    </citation>
    <scope>NUCLEOTIDE SEQUENCE [LARGE SCALE GENOMIC DNA]</scope>
    <source>
        <strain evidence="6 7">Ac Nc2</strain>
    </source>
</reference>
<dbReference type="PANTHER" id="PTHR35527">
    <property type="entry name" value="CHOLOYLGLYCINE HYDROLASE"/>
    <property type="match status" value="1"/>
</dbReference>
<gene>
    <name evidence="6" type="ORF">BN9_127440</name>
</gene>
<dbReference type="Gene3D" id="3.60.60.10">
    <property type="entry name" value="Penicillin V Acylase, Chain A"/>
    <property type="match status" value="1"/>
</dbReference>
<evidence type="ECO:0000256" key="1">
    <source>
        <dbReference type="ARBA" id="ARBA00006625"/>
    </source>
</evidence>
<evidence type="ECO:0000256" key="3">
    <source>
        <dbReference type="SAM" id="Phobius"/>
    </source>
</evidence>
<dbReference type="STRING" id="65357.A0A024FWM2"/>
<dbReference type="InterPro" id="IPR029132">
    <property type="entry name" value="CBAH/NAAA_C"/>
</dbReference>
<dbReference type="Pfam" id="PF02275">
    <property type="entry name" value="CBAH"/>
    <property type="match status" value="1"/>
</dbReference>
<keyword evidence="4" id="KW-0732">Signal</keyword>
<dbReference type="InParanoid" id="A0A024FWM2"/>
<organism evidence="6 7">
    <name type="scientific">Albugo candida</name>
    <dbReference type="NCBI Taxonomy" id="65357"/>
    <lineage>
        <taxon>Eukaryota</taxon>
        <taxon>Sar</taxon>
        <taxon>Stramenopiles</taxon>
        <taxon>Oomycota</taxon>
        <taxon>Peronosporomycetes</taxon>
        <taxon>Albuginales</taxon>
        <taxon>Albuginaceae</taxon>
        <taxon>Albugo</taxon>
    </lineage>
</organism>
<keyword evidence="2" id="KW-0378">Hydrolase</keyword>
<dbReference type="Proteomes" id="UP000053237">
    <property type="component" value="Unassembled WGS sequence"/>
</dbReference>
<dbReference type="GO" id="GO:0016787">
    <property type="term" value="F:hydrolase activity"/>
    <property type="evidence" value="ECO:0007669"/>
    <property type="project" value="UniProtKB-KW"/>
</dbReference>
<dbReference type="SUPFAM" id="SSF56235">
    <property type="entry name" value="N-terminal nucleophile aminohydrolases (Ntn hydrolases)"/>
    <property type="match status" value="1"/>
</dbReference>
<keyword evidence="3" id="KW-1133">Transmembrane helix</keyword>
<sequence>MGQSLLLCGFFYTLLRTILSCTDFLLNTSLPDTVISARTMDYSVDLQTSVEVIPQHTIFHDLPVYKCPDCPNVQWSNTYGFLAFNMFGLNVASDGMNEKGLSAAWLYLYATRYPSIRAEERTASWSHVPNGTRPIITSLCSYLLGTFASVRDVRNGLSDIKIAEFDVRIQNVLFHSKKLDRVPLHVSIHDAERKTLVIEFISGKMVLYNHLNEVLTNDPPLDEQIALEEEHFNEDKTLPGGYSSIARYQRVFRLNQLVRMGYSVLTNASYLQGTTEQIAVSMAYHILNTVVLPPIEIKTATQWTIIRDHKRRKVYFQSTQNQVPRLVDLYAIDFQNPSSRGMIPITAGTWYQNVTSLLQDPANLAHTLDLPPRSHVASELNDSISFQTASHSSKSAVFSMQFFIASICAAGAMGSMCTLLFLRAYYRRAMYIPIA</sequence>
<keyword evidence="7" id="KW-1185">Reference proteome</keyword>
<feature type="signal peptide" evidence="4">
    <location>
        <begin position="1"/>
        <end position="20"/>
    </location>
</feature>
<keyword evidence="3" id="KW-0472">Membrane</keyword>
<comment type="similarity">
    <text evidence="1">Belongs to the peptidase C59 family.</text>
</comment>